<accession>A0ABV8RD90</accession>
<dbReference type="Proteomes" id="UP001595826">
    <property type="component" value="Unassembled WGS sequence"/>
</dbReference>
<keyword evidence="1" id="KW-0472">Membrane</keyword>
<evidence type="ECO:0000313" key="3">
    <source>
        <dbReference type="Proteomes" id="UP001595826"/>
    </source>
</evidence>
<reference evidence="3" key="1">
    <citation type="journal article" date="2019" name="Int. J. Syst. Evol. Microbiol.">
        <title>The Global Catalogue of Microorganisms (GCM) 10K type strain sequencing project: providing services to taxonomists for standard genome sequencing and annotation.</title>
        <authorList>
            <consortium name="The Broad Institute Genomics Platform"/>
            <consortium name="The Broad Institute Genome Sequencing Center for Infectious Disease"/>
            <person name="Wu L."/>
            <person name="Ma J."/>
        </authorList>
    </citation>
    <scope>NUCLEOTIDE SEQUENCE [LARGE SCALE GENOMIC DNA]</scope>
    <source>
        <strain evidence="3">CECT 8655</strain>
    </source>
</reference>
<organism evidence="2 3">
    <name type="scientific">Polaribacter marinivivus</name>
    <dbReference type="NCBI Taxonomy" id="1524260"/>
    <lineage>
        <taxon>Bacteria</taxon>
        <taxon>Pseudomonadati</taxon>
        <taxon>Bacteroidota</taxon>
        <taxon>Flavobacteriia</taxon>
        <taxon>Flavobacteriales</taxon>
        <taxon>Flavobacteriaceae</taxon>
    </lineage>
</organism>
<proteinExistence type="predicted"/>
<evidence type="ECO:0008006" key="4">
    <source>
        <dbReference type="Google" id="ProtNLM"/>
    </source>
</evidence>
<evidence type="ECO:0000313" key="2">
    <source>
        <dbReference type="EMBL" id="MFC4269254.1"/>
    </source>
</evidence>
<sequence length="104" mass="11859">MKKINFKTDFKVKLPIVTIAILVFIGILSYQFTDKNFYLISTIIGVLILFAIILSIIGLLRSIKKLKGPKTKRRMFSLFTGGFLICVLLYLIIDNIVNAIKYLT</sequence>
<comment type="caution">
    <text evidence="2">The sequence shown here is derived from an EMBL/GenBank/DDBJ whole genome shotgun (WGS) entry which is preliminary data.</text>
</comment>
<name>A0ABV8RD90_9FLAO</name>
<evidence type="ECO:0000256" key="1">
    <source>
        <dbReference type="SAM" id="Phobius"/>
    </source>
</evidence>
<feature type="transmembrane region" description="Helical" evidence="1">
    <location>
        <begin position="38"/>
        <end position="63"/>
    </location>
</feature>
<protein>
    <recommendedName>
        <fullName evidence="4">DUF4190 domain-containing protein</fullName>
    </recommendedName>
</protein>
<keyword evidence="3" id="KW-1185">Reference proteome</keyword>
<feature type="transmembrane region" description="Helical" evidence="1">
    <location>
        <begin position="12"/>
        <end position="32"/>
    </location>
</feature>
<keyword evidence="1" id="KW-0812">Transmembrane</keyword>
<keyword evidence="1" id="KW-1133">Transmembrane helix</keyword>
<dbReference type="RefSeq" id="WP_377410255.1">
    <property type="nucleotide sequence ID" value="NZ_CP194417.1"/>
</dbReference>
<feature type="transmembrane region" description="Helical" evidence="1">
    <location>
        <begin position="75"/>
        <end position="93"/>
    </location>
</feature>
<gene>
    <name evidence="2" type="ORF">ACFOWD_10080</name>
</gene>
<dbReference type="EMBL" id="JBHSCY010000002">
    <property type="protein sequence ID" value="MFC4269254.1"/>
    <property type="molecule type" value="Genomic_DNA"/>
</dbReference>